<evidence type="ECO:0000259" key="1">
    <source>
        <dbReference type="PROSITE" id="PS51340"/>
    </source>
</evidence>
<dbReference type="EMBL" id="BJVJ01000044">
    <property type="protein sequence ID" value="GEL25020.1"/>
    <property type="molecule type" value="Genomic_DNA"/>
</dbReference>
<dbReference type="GO" id="GO:0030151">
    <property type="term" value="F:molybdenum ion binding"/>
    <property type="evidence" value="ECO:0007669"/>
    <property type="project" value="InterPro"/>
</dbReference>
<organism evidence="2 3">
    <name type="scientific">Pseudonocardia sulfidoxydans NBRC 16205</name>
    <dbReference type="NCBI Taxonomy" id="1223511"/>
    <lineage>
        <taxon>Bacteria</taxon>
        <taxon>Bacillati</taxon>
        <taxon>Actinomycetota</taxon>
        <taxon>Actinomycetes</taxon>
        <taxon>Pseudonocardiales</taxon>
        <taxon>Pseudonocardiaceae</taxon>
        <taxon>Pseudonocardia</taxon>
    </lineage>
</organism>
<gene>
    <name evidence="2" type="ORF">PSU4_39740</name>
</gene>
<dbReference type="InterPro" id="IPR011037">
    <property type="entry name" value="Pyrv_Knase-like_insert_dom_sf"/>
</dbReference>
<dbReference type="Proteomes" id="UP000321685">
    <property type="component" value="Unassembled WGS sequence"/>
</dbReference>
<dbReference type="Pfam" id="PF03473">
    <property type="entry name" value="MOSC"/>
    <property type="match status" value="1"/>
</dbReference>
<dbReference type="Gene3D" id="2.40.33.20">
    <property type="entry name" value="PK beta-barrel domain-like"/>
    <property type="match status" value="1"/>
</dbReference>
<proteinExistence type="predicted"/>
<sequence>MDSRTLQLTEAFVQVTAMWRYPVKSMLGEPIMEGRVDAEGLRADRVVAVIDEESGLVATAKHPRLWRNLLKYSATMDVDTVVITSPAGWKLNAASPDVDGRLSAELGRAVRVATDRPDGATVERPDPEDVLAEGVDAAVPAATLEIGMGTPGTTFVDYAPLHLITSATLAEVGVEPLRYRPNLVLQTPDGTPPFVENQWLGRELRIGDEIVLRVSVPTPRCSVPTLEHGDLPRSPRAVRTVLVRNRVDVPGFGVLPCAGCYAEVEQGGTIHVGDEVTLH</sequence>
<dbReference type="InterPro" id="IPR005303">
    <property type="entry name" value="MOCOS_middle"/>
</dbReference>
<name>A0A511DJN4_9PSEU</name>
<dbReference type="GO" id="GO:0030170">
    <property type="term" value="F:pyridoxal phosphate binding"/>
    <property type="evidence" value="ECO:0007669"/>
    <property type="project" value="InterPro"/>
</dbReference>
<feature type="domain" description="MOSC" evidence="1">
    <location>
        <begin position="137"/>
        <end position="279"/>
    </location>
</feature>
<protein>
    <submittedName>
        <fullName evidence="2">Molybdenum cofactor biosysynthesis protein</fullName>
    </submittedName>
</protein>
<evidence type="ECO:0000313" key="2">
    <source>
        <dbReference type="EMBL" id="GEL25020.1"/>
    </source>
</evidence>
<dbReference type="OrthoDB" id="9793178at2"/>
<reference evidence="2 3" key="1">
    <citation type="submission" date="2019-07" db="EMBL/GenBank/DDBJ databases">
        <title>Whole genome shotgun sequence of Pseudonocardia sulfidoxydans NBRC 16205.</title>
        <authorList>
            <person name="Hosoyama A."/>
            <person name="Uohara A."/>
            <person name="Ohji S."/>
            <person name="Ichikawa N."/>
        </authorList>
    </citation>
    <scope>NUCLEOTIDE SEQUENCE [LARGE SCALE GENOMIC DNA]</scope>
    <source>
        <strain evidence="2 3">NBRC 16205</strain>
    </source>
</reference>
<dbReference type="AlphaFoldDB" id="A0A511DJN4"/>
<dbReference type="GO" id="GO:0003824">
    <property type="term" value="F:catalytic activity"/>
    <property type="evidence" value="ECO:0007669"/>
    <property type="project" value="InterPro"/>
</dbReference>
<dbReference type="InterPro" id="IPR005302">
    <property type="entry name" value="MoCF_Sase_C"/>
</dbReference>
<dbReference type="Pfam" id="PF03476">
    <property type="entry name" value="MOSC_N"/>
    <property type="match status" value="1"/>
</dbReference>
<comment type="caution">
    <text evidence="2">The sequence shown here is derived from an EMBL/GenBank/DDBJ whole genome shotgun (WGS) entry which is preliminary data.</text>
</comment>
<accession>A0A511DJN4</accession>
<dbReference type="SUPFAM" id="SSF50800">
    <property type="entry name" value="PK beta-barrel domain-like"/>
    <property type="match status" value="1"/>
</dbReference>
<keyword evidence="3" id="KW-1185">Reference proteome</keyword>
<dbReference type="PROSITE" id="PS51340">
    <property type="entry name" value="MOSC"/>
    <property type="match status" value="1"/>
</dbReference>
<evidence type="ECO:0000313" key="3">
    <source>
        <dbReference type="Proteomes" id="UP000321685"/>
    </source>
</evidence>